<dbReference type="PANTHER" id="PTHR10621">
    <property type="entry name" value="UV EXCISION REPAIR PROTEIN RAD23"/>
    <property type="match status" value="1"/>
</dbReference>
<dbReference type="GO" id="GO:0005654">
    <property type="term" value="C:nucleoplasm"/>
    <property type="evidence" value="ECO:0007669"/>
    <property type="project" value="TreeGrafter"/>
</dbReference>
<evidence type="ECO:0000256" key="3">
    <source>
        <dbReference type="ARBA" id="ARBA00023204"/>
    </source>
</evidence>
<evidence type="ECO:0000256" key="6">
    <source>
        <dbReference type="SAM" id="MobiDB-lite"/>
    </source>
</evidence>
<keyword evidence="11" id="KW-1185">Reference proteome</keyword>
<dbReference type="AlphaFoldDB" id="A0A1I7SWK7"/>
<keyword evidence="1" id="KW-0677">Repeat</keyword>
<gene>
    <name evidence="9" type="ORF">BXYJ_LOCUS4532</name>
</gene>
<evidence type="ECO:0000313" key="12">
    <source>
        <dbReference type="WBParaSite" id="BXY_1743800.1"/>
    </source>
</evidence>
<dbReference type="GO" id="GO:0031593">
    <property type="term" value="F:polyubiquitin modification-dependent protein binding"/>
    <property type="evidence" value="ECO:0007669"/>
    <property type="project" value="UniProtKB-UniRule"/>
</dbReference>
<dbReference type="FunFam" id="1.10.8.10:FF:000003">
    <property type="entry name" value="UV excision repair protein RAD23 homolog"/>
    <property type="match status" value="1"/>
</dbReference>
<dbReference type="SMART" id="SM00213">
    <property type="entry name" value="UBQ"/>
    <property type="match status" value="1"/>
</dbReference>
<dbReference type="FunFam" id="1.10.8.10:FF:000002">
    <property type="entry name" value="UV excision repair protein RAD23 homolog"/>
    <property type="match status" value="1"/>
</dbReference>
<evidence type="ECO:0000256" key="4">
    <source>
        <dbReference type="ARBA" id="ARBA00023242"/>
    </source>
</evidence>
<dbReference type="InterPro" id="IPR015940">
    <property type="entry name" value="UBA"/>
</dbReference>
<dbReference type="GO" id="GO:0003684">
    <property type="term" value="F:damaged DNA binding"/>
    <property type="evidence" value="ECO:0007669"/>
    <property type="project" value="UniProtKB-UniRule"/>
</dbReference>
<dbReference type="SUPFAM" id="SSF101238">
    <property type="entry name" value="XPC-binding domain"/>
    <property type="match status" value="1"/>
</dbReference>
<organism evidence="10 12">
    <name type="scientific">Bursaphelenchus xylophilus</name>
    <name type="common">Pinewood nematode worm</name>
    <name type="synonym">Aphelenchoides xylophilus</name>
    <dbReference type="NCBI Taxonomy" id="6326"/>
    <lineage>
        <taxon>Eukaryota</taxon>
        <taxon>Metazoa</taxon>
        <taxon>Ecdysozoa</taxon>
        <taxon>Nematoda</taxon>
        <taxon>Chromadorea</taxon>
        <taxon>Rhabditida</taxon>
        <taxon>Tylenchina</taxon>
        <taxon>Tylenchomorpha</taxon>
        <taxon>Aphelenchoidea</taxon>
        <taxon>Aphelenchoididae</taxon>
        <taxon>Bursaphelenchus</taxon>
    </lineage>
</organism>
<dbReference type="CDD" id="cd01805">
    <property type="entry name" value="Ubl_Rad23"/>
    <property type="match status" value="1"/>
</dbReference>
<dbReference type="PROSITE" id="PS50053">
    <property type="entry name" value="UBIQUITIN_2"/>
    <property type="match status" value="1"/>
</dbReference>
<comment type="similarity">
    <text evidence="5">Belongs to the RAD23 family.</text>
</comment>
<dbReference type="GO" id="GO:0006289">
    <property type="term" value="P:nucleotide-excision repair"/>
    <property type="evidence" value="ECO:0007669"/>
    <property type="project" value="UniProtKB-UniRule"/>
</dbReference>
<name>A0A1I7SWK7_BURXY</name>
<dbReference type="Pfam" id="PF00627">
    <property type="entry name" value="UBA"/>
    <property type="match status" value="2"/>
</dbReference>
<dbReference type="GO" id="GO:0043130">
    <property type="term" value="F:ubiquitin binding"/>
    <property type="evidence" value="ECO:0007669"/>
    <property type="project" value="UniProtKB-UniRule"/>
</dbReference>
<evidence type="ECO:0000313" key="11">
    <source>
        <dbReference type="Proteomes" id="UP000659654"/>
    </source>
</evidence>
<keyword evidence="2 5" id="KW-0227">DNA damage</keyword>
<dbReference type="GO" id="GO:0005829">
    <property type="term" value="C:cytosol"/>
    <property type="evidence" value="ECO:0007669"/>
    <property type="project" value="TreeGrafter"/>
</dbReference>
<dbReference type="GO" id="GO:0043161">
    <property type="term" value="P:proteasome-mediated ubiquitin-dependent protein catabolic process"/>
    <property type="evidence" value="ECO:0007669"/>
    <property type="project" value="UniProtKB-UniRule"/>
</dbReference>
<feature type="domain" description="UBA" evidence="7">
    <location>
        <begin position="130"/>
        <end position="171"/>
    </location>
</feature>
<dbReference type="Gene3D" id="3.10.20.90">
    <property type="entry name" value="Phosphatidylinositol 3-kinase Catalytic Subunit, Chain A, domain 1"/>
    <property type="match status" value="1"/>
</dbReference>
<keyword evidence="3 5" id="KW-0234">DNA repair</keyword>
<evidence type="ECO:0000256" key="2">
    <source>
        <dbReference type="ARBA" id="ARBA00022763"/>
    </source>
</evidence>
<accession>A0A1I7SWK7</accession>
<dbReference type="eggNOG" id="KOG0011">
    <property type="taxonomic scope" value="Eukaryota"/>
</dbReference>
<dbReference type="Pfam" id="PF09280">
    <property type="entry name" value="XPC-binding"/>
    <property type="match status" value="1"/>
</dbReference>
<feature type="domain" description="Ubiquitin-like" evidence="8">
    <location>
        <begin position="5"/>
        <end position="83"/>
    </location>
</feature>
<evidence type="ECO:0000259" key="7">
    <source>
        <dbReference type="PROSITE" id="PS50030"/>
    </source>
</evidence>
<evidence type="ECO:0000256" key="1">
    <source>
        <dbReference type="ARBA" id="ARBA00022737"/>
    </source>
</evidence>
<dbReference type="Proteomes" id="UP000659654">
    <property type="component" value="Unassembled WGS sequence"/>
</dbReference>
<dbReference type="SUPFAM" id="SSF54236">
    <property type="entry name" value="Ubiquitin-like"/>
    <property type="match status" value="1"/>
</dbReference>
<feature type="compositionally biased region" description="Low complexity" evidence="6">
    <location>
        <begin position="100"/>
        <end position="124"/>
    </location>
</feature>
<evidence type="ECO:0000313" key="10">
    <source>
        <dbReference type="Proteomes" id="UP000095284"/>
    </source>
</evidence>
<feature type="region of interest" description="Disordered" evidence="6">
    <location>
        <begin position="83"/>
        <end position="134"/>
    </location>
</feature>
<dbReference type="InterPro" id="IPR009060">
    <property type="entry name" value="UBA-like_sf"/>
</dbReference>
<dbReference type="InterPro" id="IPR015360">
    <property type="entry name" value="XPC-bd"/>
</dbReference>
<dbReference type="InterPro" id="IPR000626">
    <property type="entry name" value="Ubiquitin-like_dom"/>
</dbReference>
<dbReference type="CDD" id="cd14380">
    <property type="entry name" value="UBA2_Rad23"/>
    <property type="match status" value="1"/>
</dbReference>
<dbReference type="InterPro" id="IPR029071">
    <property type="entry name" value="Ubiquitin-like_domsf"/>
</dbReference>
<comment type="subcellular location">
    <subcellularLocation>
        <location evidence="5">Nucleus</location>
    </subcellularLocation>
    <subcellularLocation>
        <location evidence="5">Cytoplasm</location>
    </subcellularLocation>
</comment>
<dbReference type="WBParaSite" id="BXY_1743800.1">
    <property type="protein sequence ID" value="BXY_1743800.1"/>
    <property type="gene ID" value="BXY_1743800"/>
</dbReference>
<dbReference type="Gene3D" id="1.10.10.540">
    <property type="entry name" value="XPC-binding domain"/>
    <property type="match status" value="1"/>
</dbReference>
<dbReference type="InterPro" id="IPR004806">
    <property type="entry name" value="Rad23"/>
</dbReference>
<proteinExistence type="inferred from homology"/>
<dbReference type="Pfam" id="PF00240">
    <property type="entry name" value="ubiquitin"/>
    <property type="match status" value="1"/>
</dbReference>
<feature type="compositionally biased region" description="Basic and acidic residues" evidence="6">
    <location>
        <begin position="83"/>
        <end position="99"/>
    </location>
</feature>
<dbReference type="Gene3D" id="1.10.8.10">
    <property type="entry name" value="DNA helicase RuvA subunit, C-terminal domain"/>
    <property type="match status" value="2"/>
</dbReference>
<evidence type="ECO:0000313" key="9">
    <source>
        <dbReference type="EMBL" id="CAD5216443.1"/>
    </source>
</evidence>
<protein>
    <recommendedName>
        <fullName evidence="5">UV excision repair protein RAD23</fullName>
    </recommendedName>
</protein>
<keyword evidence="4 5" id="KW-0539">Nucleus</keyword>
<dbReference type="SUPFAM" id="SSF46934">
    <property type="entry name" value="UBA-like"/>
    <property type="match status" value="2"/>
</dbReference>
<dbReference type="PRINTS" id="PR01839">
    <property type="entry name" value="RAD23PROTEIN"/>
</dbReference>
<reference evidence="9" key="2">
    <citation type="submission" date="2020-09" db="EMBL/GenBank/DDBJ databases">
        <authorList>
            <person name="Kikuchi T."/>
        </authorList>
    </citation>
    <scope>NUCLEOTIDE SEQUENCE</scope>
    <source>
        <strain evidence="9">Ka4C1</strain>
    </source>
</reference>
<dbReference type="Proteomes" id="UP000582659">
    <property type="component" value="Unassembled WGS sequence"/>
</dbReference>
<sequence length="325" mass="35756">MGDVIEVTFKTITQQSFVFSFAPDITVGEIKKKIEEDKGANDYEVERQKLIYNGKILEDTQILKDINVDPKKYVVVMVSRKKPVEQPKPEEKKEPEKESTPTTVSTTAATSSTPAVVAAPDAPATESALTPDQEEQVSTLVAMGYARDDAVKALRAAFFNADRAVEYLCTGIPDGIDDAPSHALDEPIAEQDEPQGDALAFLRDSPQFAQICQIVRSNPAMLPDVLSQVSQSNPELFDAIRQNQNDFLRMLNDESIEGGQDEGEGGALPHDAGHMTIAITEGDRDAIQRLRSMGFPEQLVIEAYFACDKNEDLAVNYILSRMEES</sequence>
<feature type="domain" description="UBA" evidence="7">
    <location>
        <begin position="281"/>
        <end position="321"/>
    </location>
</feature>
<dbReference type="PANTHER" id="PTHR10621:SF0">
    <property type="entry name" value="UV EXCISION REPAIR PROTEIN RAD23"/>
    <property type="match status" value="1"/>
</dbReference>
<dbReference type="GO" id="GO:0070628">
    <property type="term" value="F:proteasome binding"/>
    <property type="evidence" value="ECO:0007669"/>
    <property type="project" value="TreeGrafter"/>
</dbReference>
<dbReference type="Proteomes" id="UP000095284">
    <property type="component" value="Unplaced"/>
</dbReference>
<comment type="function">
    <text evidence="5">Multiubiquitin chain receptor involved in modulation of proteasomal degradation. Involved in nucleotide excision repair.</text>
</comment>
<dbReference type="CDD" id="cd14280">
    <property type="entry name" value="UBA1_Rad23_like"/>
    <property type="match status" value="1"/>
</dbReference>
<dbReference type="SMR" id="A0A1I7SWK7"/>
<dbReference type="OrthoDB" id="419317at2759"/>
<dbReference type="PROSITE" id="PS50030">
    <property type="entry name" value="UBA"/>
    <property type="match status" value="2"/>
</dbReference>
<dbReference type="SMART" id="SM00165">
    <property type="entry name" value="UBA"/>
    <property type="match status" value="2"/>
</dbReference>
<dbReference type="EMBL" id="CAJFDI010000002">
    <property type="protein sequence ID" value="CAD5216443.1"/>
    <property type="molecule type" value="Genomic_DNA"/>
</dbReference>
<dbReference type="InterPro" id="IPR036353">
    <property type="entry name" value="XPC-bd_sf"/>
</dbReference>
<evidence type="ECO:0000256" key="5">
    <source>
        <dbReference type="RuleBase" id="RU367049"/>
    </source>
</evidence>
<keyword evidence="5" id="KW-0963">Cytoplasm</keyword>
<dbReference type="EMBL" id="CAJFCV020000002">
    <property type="protein sequence ID" value="CAG9099592.1"/>
    <property type="molecule type" value="Genomic_DNA"/>
</dbReference>
<dbReference type="FunFam" id="3.10.20.90:FF:000254">
    <property type="entry name" value="UV excision repair protein Rad23"/>
    <property type="match status" value="1"/>
</dbReference>
<reference evidence="12" key="1">
    <citation type="submission" date="2016-11" db="UniProtKB">
        <authorList>
            <consortium name="WormBaseParasite"/>
        </authorList>
    </citation>
    <scope>IDENTIFICATION</scope>
</reference>
<evidence type="ECO:0000259" key="8">
    <source>
        <dbReference type="PROSITE" id="PS50053"/>
    </source>
</evidence>